<comment type="caution">
    <text evidence="1">The sequence shown here is derived from an EMBL/GenBank/DDBJ whole genome shotgun (WGS) entry which is preliminary data.</text>
</comment>
<evidence type="ECO:0000313" key="1">
    <source>
        <dbReference type="EMBL" id="MCR6489077.1"/>
    </source>
</evidence>
<sequence length="154" mass="16997">MEPSPARTPPPAGRLLVTGTGCASRLIDVGDLRARSRVRLDVDYVTRRKRERHEVHGVHLYDVLREGPLPLDPRHKMSGLTVVVLAVSEDGFRVVLSLAEIDPEFGHCAALLATRYNGEDLPRPTLVMPSDLRASRYVRNLAELCLLTVSPTAP</sequence>
<evidence type="ECO:0000313" key="2">
    <source>
        <dbReference type="Proteomes" id="UP001144096"/>
    </source>
</evidence>
<dbReference type="InterPro" id="IPR036374">
    <property type="entry name" value="OxRdtase_Mopterin-bd_sf"/>
</dbReference>
<dbReference type="SUPFAM" id="SSF56524">
    <property type="entry name" value="Oxidoreductase molybdopterin-binding domain"/>
    <property type="match status" value="1"/>
</dbReference>
<dbReference type="EMBL" id="JAMXQV010000030">
    <property type="protein sequence ID" value="MCR6489077.1"/>
    <property type="molecule type" value="Genomic_DNA"/>
</dbReference>
<dbReference type="Proteomes" id="UP001144096">
    <property type="component" value="Unassembled WGS sequence"/>
</dbReference>
<proteinExistence type="predicted"/>
<dbReference type="AlphaFoldDB" id="A0A9X2NMH5"/>
<name>A0A9X2NMH5_9PSEU</name>
<gene>
    <name evidence="1" type="ORF">M8542_40250</name>
</gene>
<reference evidence="1" key="1">
    <citation type="submission" date="2022-06" db="EMBL/GenBank/DDBJ databases">
        <title>Amycolatopsis iheyaensis sp. nov., a new species of the genus Amycolatopsis isolated from soil in Iheya island, Japan.</title>
        <authorList>
            <person name="Ngamcharungchit C."/>
            <person name="Kanto H."/>
            <person name="Take A."/>
            <person name="Intra B."/>
            <person name="Matsumoto A."/>
            <person name="Panbangred W."/>
            <person name="Inahashi Y."/>
        </authorList>
    </citation>
    <scope>NUCLEOTIDE SEQUENCE</scope>
    <source>
        <strain evidence="1">OK19-0408</strain>
    </source>
</reference>
<protein>
    <submittedName>
        <fullName evidence="1">Molybdopterin-binding protein</fullName>
    </submittedName>
</protein>
<organism evidence="1 2">
    <name type="scientific">Amycolatopsis iheyensis</name>
    <dbReference type="NCBI Taxonomy" id="2945988"/>
    <lineage>
        <taxon>Bacteria</taxon>
        <taxon>Bacillati</taxon>
        <taxon>Actinomycetota</taxon>
        <taxon>Actinomycetes</taxon>
        <taxon>Pseudonocardiales</taxon>
        <taxon>Pseudonocardiaceae</taxon>
        <taxon>Amycolatopsis</taxon>
    </lineage>
</organism>
<dbReference type="RefSeq" id="WP_257925651.1">
    <property type="nucleotide sequence ID" value="NZ_JAMXQV010000030.1"/>
</dbReference>
<keyword evidence="2" id="KW-1185">Reference proteome</keyword>
<accession>A0A9X2NMH5</accession>